<dbReference type="EMBL" id="JAGHQL010000020">
    <property type="protein sequence ID" value="KAH0544339.1"/>
    <property type="molecule type" value="Genomic_DNA"/>
</dbReference>
<feature type="region of interest" description="Disordered" evidence="5">
    <location>
        <begin position="390"/>
        <end position="515"/>
    </location>
</feature>
<evidence type="ECO:0000256" key="1">
    <source>
        <dbReference type="ARBA" id="ARBA00004201"/>
    </source>
</evidence>
<dbReference type="InterPro" id="IPR019050">
    <property type="entry name" value="FDF_dom"/>
</dbReference>
<comment type="similarity">
    <text evidence="2">Belongs to the EDC3 family.</text>
</comment>
<comment type="caution">
    <text evidence="8">The sequence shown here is derived from an EMBL/GenBank/DDBJ whole genome shotgun (WGS) entry which is preliminary data.</text>
</comment>
<sequence length="791" mass="85318">MADQFIGLTVLVKLKSPPNTELRGLVANVAGQQLTLRDDLDIVRQPTVPDHQTIATPAAPQLTQPHPFQQVYSGPYIPQPPQNATNQQFGITNTSASQGLGPFLDPAILSFGRKPMATSQGMVIPTPVKQQTLLVPKEPLAEAVSPACTSPLLPTEVKLKGPTSIVGSIKSRTNGTSATLTAPFNDLDLNTDTDAPETDGPEPIPQLGRRESVQTVKAHPQTQVEVKIEGYTGKRSRRGGRGKKDAATQNRKIGSVDVGPGETPQSPQRKKERGSERSKRWRQNQPEEPEIPEPYTPGVISGSVARAAVNSSRRKARKQRTVQGDDQDGWATEEATDIQGMGEFDFQGNLSKFDKRTVFNQIKADDNTAENERLVSFNRLPRSRQMVLTAKNLPHSENVLGPANGAGDWDSEAEDSDGGEETSDIDSGKAGSGRSARRVLSRQSVKRLPSRKGSQVTVMSGNNPMTSSTQILSFLNRGHHSSSHGSSSKPTKDSPSASPFRSSAPSKPSLRLVPSNRPCPVINPIQMLEVEHANEVKLGLTEVMMTENAARGIAEVAFLMLNPGGRRLATENHNAPPVVVVLAGNNRNGARAVAGGRHLQNHGAIVVVCVLDPDRHEELFEDMHRQINLFCSIGGTLTRLERLGEDLKELESPPELIIDGLLGPHVSYKDLRSDDQATASELIAWARKSKASILAIDLPSGLDPSTGEVTVGDVASLHARTKFVVSMGAPKTGLLNALISGKGQSWQLFVADIGLGNATWKEKGPRRNQGIEFGSRWVVGLRFQGGEIVEI</sequence>
<feature type="compositionally biased region" description="Polar residues" evidence="5">
    <location>
        <begin position="170"/>
        <end position="188"/>
    </location>
</feature>
<dbReference type="PROSITE" id="PS51512">
    <property type="entry name" value="DFDF"/>
    <property type="match status" value="1"/>
</dbReference>
<dbReference type="GO" id="GO:0003729">
    <property type="term" value="F:mRNA binding"/>
    <property type="evidence" value="ECO:0007669"/>
    <property type="project" value="TreeGrafter"/>
</dbReference>
<evidence type="ECO:0000256" key="2">
    <source>
        <dbReference type="ARBA" id="ARBA00006610"/>
    </source>
</evidence>
<dbReference type="PROSITE" id="PS51385">
    <property type="entry name" value="YJEF_N"/>
    <property type="match status" value="1"/>
</dbReference>
<dbReference type="InterPro" id="IPR025762">
    <property type="entry name" value="DFDF"/>
</dbReference>
<dbReference type="InterPro" id="IPR004443">
    <property type="entry name" value="YjeF_N_dom"/>
</dbReference>
<dbReference type="Pfam" id="PF09532">
    <property type="entry name" value="FDF"/>
    <property type="match status" value="1"/>
</dbReference>
<evidence type="ECO:0000256" key="5">
    <source>
        <dbReference type="SAM" id="MobiDB-lite"/>
    </source>
</evidence>
<feature type="domain" description="DFDF" evidence="7">
    <location>
        <begin position="332"/>
        <end position="368"/>
    </location>
</feature>
<dbReference type="PANTHER" id="PTHR13612">
    <property type="entry name" value="ENHANCER OF MRNA-DECAPPING PROTEIN 3"/>
    <property type="match status" value="1"/>
</dbReference>
<feature type="region of interest" description="Disordered" evidence="5">
    <location>
        <begin position="167"/>
        <end position="332"/>
    </location>
</feature>
<dbReference type="SUPFAM" id="SSF64153">
    <property type="entry name" value="YjeF N-terminal domain-like"/>
    <property type="match status" value="1"/>
</dbReference>
<dbReference type="Pfam" id="PF03853">
    <property type="entry name" value="YjeF_N"/>
    <property type="match status" value="1"/>
</dbReference>
<dbReference type="GO" id="GO:0033962">
    <property type="term" value="P:P-body assembly"/>
    <property type="evidence" value="ECO:0007669"/>
    <property type="project" value="TreeGrafter"/>
</dbReference>
<evidence type="ECO:0000259" key="7">
    <source>
        <dbReference type="PROSITE" id="PS51512"/>
    </source>
</evidence>
<dbReference type="PANTHER" id="PTHR13612:SF0">
    <property type="entry name" value="ENHANCER OF MRNA-DECAPPING PROTEIN 3"/>
    <property type="match status" value="1"/>
</dbReference>
<evidence type="ECO:0000256" key="3">
    <source>
        <dbReference type="ARBA" id="ARBA00015797"/>
    </source>
</evidence>
<accession>A0A9P8I6Q7</accession>
<reference evidence="8" key="1">
    <citation type="submission" date="2021-03" db="EMBL/GenBank/DDBJ databases">
        <title>Comparative genomics and phylogenomic investigation of the class Geoglossomycetes provide insights into ecological specialization and systematics.</title>
        <authorList>
            <person name="Melie T."/>
            <person name="Pirro S."/>
            <person name="Miller A.N."/>
            <person name="Quandt A."/>
        </authorList>
    </citation>
    <scope>NUCLEOTIDE SEQUENCE</scope>
    <source>
        <strain evidence="8">GBOQ0MN5Z8</strain>
    </source>
</reference>
<keyword evidence="4" id="KW-0963">Cytoplasm</keyword>
<dbReference type="AlphaFoldDB" id="A0A9P8I6Q7"/>
<feature type="compositionally biased region" description="Low complexity" evidence="5">
    <location>
        <begin position="483"/>
        <end position="509"/>
    </location>
</feature>
<dbReference type="OrthoDB" id="407558at2759"/>
<name>A0A9P8I6Q7_9PEZI</name>
<dbReference type="Proteomes" id="UP000698800">
    <property type="component" value="Unassembled WGS sequence"/>
</dbReference>
<dbReference type="InterPro" id="IPR036652">
    <property type="entry name" value="YjeF_N_dom_sf"/>
</dbReference>
<comment type="subcellular location">
    <subcellularLocation>
        <location evidence="1">Cytoplasm</location>
        <location evidence="1">P-body</location>
    </subcellularLocation>
</comment>
<evidence type="ECO:0000313" key="8">
    <source>
        <dbReference type="EMBL" id="KAH0544339.1"/>
    </source>
</evidence>
<dbReference type="Gene3D" id="3.40.50.10260">
    <property type="entry name" value="YjeF N-terminal domain"/>
    <property type="match status" value="1"/>
</dbReference>
<proteinExistence type="inferred from homology"/>
<feature type="compositionally biased region" description="Basic residues" evidence="5">
    <location>
        <begin position="435"/>
        <end position="450"/>
    </location>
</feature>
<feature type="compositionally biased region" description="Acidic residues" evidence="5">
    <location>
        <begin position="189"/>
        <end position="200"/>
    </location>
</feature>
<gene>
    <name evidence="8" type="ORF">FGG08_001480</name>
</gene>
<organism evidence="8 9">
    <name type="scientific">Glutinoglossum americanum</name>
    <dbReference type="NCBI Taxonomy" id="1670608"/>
    <lineage>
        <taxon>Eukaryota</taxon>
        <taxon>Fungi</taxon>
        <taxon>Dikarya</taxon>
        <taxon>Ascomycota</taxon>
        <taxon>Pezizomycotina</taxon>
        <taxon>Geoglossomycetes</taxon>
        <taxon>Geoglossales</taxon>
        <taxon>Geoglossaceae</taxon>
        <taxon>Glutinoglossum</taxon>
    </lineage>
</organism>
<feature type="compositionally biased region" description="Acidic residues" evidence="5">
    <location>
        <begin position="409"/>
        <end position="424"/>
    </location>
</feature>
<evidence type="ECO:0000259" key="6">
    <source>
        <dbReference type="PROSITE" id="PS51385"/>
    </source>
</evidence>
<keyword evidence="9" id="KW-1185">Reference proteome</keyword>
<protein>
    <recommendedName>
        <fullName evidence="3">Enhancer of mRNA-decapping protein 3</fullName>
    </recommendedName>
</protein>
<evidence type="ECO:0000313" key="9">
    <source>
        <dbReference type="Proteomes" id="UP000698800"/>
    </source>
</evidence>
<dbReference type="GO" id="GO:0031087">
    <property type="term" value="P:deadenylation-independent decapping of nuclear-transcribed mRNA"/>
    <property type="evidence" value="ECO:0007669"/>
    <property type="project" value="TreeGrafter"/>
</dbReference>
<feature type="compositionally biased region" description="Polar residues" evidence="5">
    <location>
        <begin position="452"/>
        <end position="473"/>
    </location>
</feature>
<dbReference type="SMART" id="SM01199">
    <property type="entry name" value="FDF"/>
    <property type="match status" value="1"/>
</dbReference>
<feature type="domain" description="YjeF N-terminal" evidence="6">
    <location>
        <begin position="527"/>
        <end position="761"/>
    </location>
</feature>
<dbReference type="GO" id="GO:0000932">
    <property type="term" value="C:P-body"/>
    <property type="evidence" value="ECO:0007669"/>
    <property type="project" value="UniProtKB-SubCell"/>
</dbReference>
<evidence type="ECO:0000256" key="4">
    <source>
        <dbReference type="ARBA" id="ARBA00022490"/>
    </source>
</evidence>